<evidence type="ECO:0000259" key="3">
    <source>
        <dbReference type="Pfam" id="PF01648"/>
    </source>
</evidence>
<dbReference type="GO" id="GO:0005829">
    <property type="term" value="C:cytosol"/>
    <property type="evidence" value="ECO:0007669"/>
    <property type="project" value="TreeGrafter"/>
</dbReference>
<dbReference type="Pfam" id="PF22624">
    <property type="entry name" value="AASDHPPT_N"/>
    <property type="match status" value="1"/>
</dbReference>
<dbReference type="InterPro" id="IPR050559">
    <property type="entry name" value="P-Pant_transferase_sf"/>
</dbReference>
<dbReference type="InterPro" id="IPR055066">
    <property type="entry name" value="AASDHPPT_N"/>
</dbReference>
<evidence type="ECO:0000313" key="6">
    <source>
        <dbReference type="Proteomes" id="UP000007013"/>
    </source>
</evidence>
<evidence type="ECO:0000313" key="5">
    <source>
        <dbReference type="EMBL" id="ACB75247.1"/>
    </source>
</evidence>
<dbReference type="Pfam" id="PF01648">
    <property type="entry name" value="ACPS"/>
    <property type="match status" value="1"/>
</dbReference>
<dbReference type="EMBL" id="CP001032">
    <property type="protein sequence ID" value="ACB75247.1"/>
    <property type="molecule type" value="Genomic_DNA"/>
</dbReference>
<keyword evidence="6" id="KW-1185">Reference proteome</keyword>
<dbReference type="InterPro" id="IPR008278">
    <property type="entry name" value="4-PPantetheinyl_Trfase_dom"/>
</dbReference>
<proteinExistence type="inferred from homology"/>
<dbReference type="AlphaFoldDB" id="B1ZYL1"/>
<accession>B1ZYL1</accession>
<dbReference type="GO" id="GO:0000287">
    <property type="term" value="F:magnesium ion binding"/>
    <property type="evidence" value="ECO:0007669"/>
    <property type="project" value="InterPro"/>
</dbReference>
<reference evidence="5 6" key="1">
    <citation type="journal article" date="2011" name="J. Bacteriol.">
        <title>Genome sequence of the verrucomicrobium Opitutus terrae PB90-1, an abundant inhabitant of rice paddy soil ecosystems.</title>
        <authorList>
            <person name="van Passel M.W."/>
            <person name="Kant R."/>
            <person name="Palva A."/>
            <person name="Copeland A."/>
            <person name="Lucas S."/>
            <person name="Lapidus A."/>
            <person name="Glavina del Rio T."/>
            <person name="Pitluck S."/>
            <person name="Goltsman E."/>
            <person name="Clum A."/>
            <person name="Sun H."/>
            <person name="Schmutz J."/>
            <person name="Larimer F.W."/>
            <person name="Land M.L."/>
            <person name="Hauser L."/>
            <person name="Kyrpides N."/>
            <person name="Mikhailova N."/>
            <person name="Richardson P.P."/>
            <person name="Janssen P.H."/>
            <person name="de Vos W.M."/>
            <person name="Smidt H."/>
        </authorList>
    </citation>
    <scope>NUCLEOTIDE SEQUENCE [LARGE SCALE GENOMIC DNA]</scope>
    <source>
        <strain evidence="6">DSM 11246 / JCM 15787 / PB90-1</strain>
    </source>
</reference>
<keyword evidence="2 5" id="KW-0808">Transferase</keyword>
<evidence type="ECO:0000256" key="1">
    <source>
        <dbReference type="ARBA" id="ARBA00010990"/>
    </source>
</evidence>
<dbReference type="HOGENOM" id="CLU_057011_2_3_0"/>
<sequence length="223" mass="23982">MWSFGLEASEPEVVRCSSCLSTNEQTRAAAFRRPQDRVHYVVAHAALRERLAGYLGCAPAALGFRTGPHGKPELGEGFPATLRYNLSHSGGRALLAVARGCEVGVDLEQMNRDVDMAGVVATHFSATEQRTWAALPPSQKPAGFFHGWVRKEAYVKARGEGLLRNGAAYTVELDPARPAALLADVLVPDAPAHWRIEGLEVAAGFAAALAYAGPVRRVVVREL</sequence>
<protein>
    <submittedName>
        <fullName evidence="5">4'-phosphopantetheinyl transferase</fullName>
    </submittedName>
</protein>
<dbReference type="Proteomes" id="UP000007013">
    <property type="component" value="Chromosome"/>
</dbReference>
<dbReference type="GO" id="GO:0008897">
    <property type="term" value="F:holo-[acyl-carrier-protein] synthase activity"/>
    <property type="evidence" value="ECO:0007669"/>
    <property type="project" value="InterPro"/>
</dbReference>
<organism evidence="5 6">
    <name type="scientific">Opitutus terrae (strain DSM 11246 / JCM 15787 / PB90-1)</name>
    <dbReference type="NCBI Taxonomy" id="452637"/>
    <lineage>
        <taxon>Bacteria</taxon>
        <taxon>Pseudomonadati</taxon>
        <taxon>Verrucomicrobiota</taxon>
        <taxon>Opitutia</taxon>
        <taxon>Opitutales</taxon>
        <taxon>Opitutaceae</taxon>
        <taxon>Opitutus</taxon>
    </lineage>
</organism>
<name>B1ZYL1_OPITP</name>
<gene>
    <name evidence="5" type="ordered locus">Oter_1964</name>
</gene>
<feature type="domain" description="4'-phosphopantetheinyl transferase N-terminal" evidence="4">
    <location>
        <begin position="9"/>
        <end position="96"/>
    </location>
</feature>
<dbReference type="KEGG" id="ote:Oter_1964"/>
<evidence type="ECO:0000256" key="2">
    <source>
        <dbReference type="ARBA" id="ARBA00022679"/>
    </source>
</evidence>
<dbReference type="GO" id="GO:0019878">
    <property type="term" value="P:lysine biosynthetic process via aminoadipic acid"/>
    <property type="evidence" value="ECO:0007669"/>
    <property type="project" value="TreeGrafter"/>
</dbReference>
<dbReference type="SUPFAM" id="SSF56214">
    <property type="entry name" value="4'-phosphopantetheinyl transferase"/>
    <property type="match status" value="2"/>
</dbReference>
<dbReference type="InterPro" id="IPR037143">
    <property type="entry name" value="4-PPantetheinyl_Trfase_dom_sf"/>
</dbReference>
<dbReference type="PANTHER" id="PTHR12215:SF10">
    <property type="entry name" value="L-AMINOADIPATE-SEMIALDEHYDE DEHYDROGENASE-PHOSPHOPANTETHEINYL TRANSFERASE"/>
    <property type="match status" value="1"/>
</dbReference>
<feature type="domain" description="4'-phosphopantetheinyl transferase" evidence="3">
    <location>
        <begin position="103"/>
        <end position="209"/>
    </location>
</feature>
<evidence type="ECO:0000259" key="4">
    <source>
        <dbReference type="Pfam" id="PF22624"/>
    </source>
</evidence>
<dbReference type="eggNOG" id="COG2091">
    <property type="taxonomic scope" value="Bacteria"/>
</dbReference>
<dbReference type="PANTHER" id="PTHR12215">
    <property type="entry name" value="PHOSPHOPANTETHEINE TRANSFERASE"/>
    <property type="match status" value="1"/>
</dbReference>
<comment type="similarity">
    <text evidence="1">Belongs to the P-Pant transferase superfamily. Gsp/Sfp/HetI/AcpT family.</text>
</comment>
<dbReference type="STRING" id="452637.Oter_1964"/>
<dbReference type="Gene3D" id="3.90.470.20">
    <property type="entry name" value="4'-phosphopantetheinyl transferase domain"/>
    <property type="match status" value="2"/>
</dbReference>